<accession>A0A4R6Q2V9</accession>
<organism evidence="3 4">
    <name type="scientific">Aminicella lysinilytica</name>
    <dbReference type="NCBI Taxonomy" id="433323"/>
    <lineage>
        <taxon>Bacteria</taxon>
        <taxon>Bacillati</taxon>
        <taxon>Bacillota</taxon>
        <taxon>Clostridia</taxon>
        <taxon>Peptostreptococcales</taxon>
        <taxon>Anaerovoracaceae</taxon>
        <taxon>Aminicella</taxon>
    </lineage>
</organism>
<dbReference type="InterPro" id="IPR002852">
    <property type="entry name" value="UPF0251"/>
</dbReference>
<comment type="similarity">
    <text evidence="1 2">Belongs to the UPF0251 family.</text>
</comment>
<dbReference type="InterPro" id="IPR036388">
    <property type="entry name" value="WH-like_DNA-bd_sf"/>
</dbReference>
<dbReference type="GO" id="GO:0003677">
    <property type="term" value="F:DNA binding"/>
    <property type="evidence" value="ECO:0007669"/>
    <property type="project" value="UniProtKB-KW"/>
</dbReference>
<dbReference type="EMBL" id="SNXO01000018">
    <property type="protein sequence ID" value="TDP55956.1"/>
    <property type="molecule type" value="Genomic_DNA"/>
</dbReference>
<evidence type="ECO:0000256" key="2">
    <source>
        <dbReference type="HAMAP-Rule" id="MF_00674"/>
    </source>
</evidence>
<sequence>MARPIKLRKIEKIPAAPYFVPSEEGIEGVEVSVLLVEEIEAIRLKDLEGLEQAECAERMEVSRPTFQRILLSARKKIADSLINGMAIHIDGGNYTRYICNVMCDDCNTQWKESFENLQLIKEGKYACPTCGSIKIDCLKKCRGKFCNKNCWKHK</sequence>
<dbReference type="RefSeq" id="WP_133528479.1">
    <property type="nucleotide sequence ID" value="NZ_SNXO01000018.1"/>
</dbReference>
<evidence type="ECO:0000313" key="4">
    <source>
        <dbReference type="Proteomes" id="UP000295500"/>
    </source>
</evidence>
<keyword evidence="4" id="KW-1185">Reference proteome</keyword>
<dbReference type="PANTHER" id="PTHR37478">
    <property type="match status" value="1"/>
</dbReference>
<comment type="caution">
    <text evidence="3">The sequence shown here is derived from an EMBL/GenBank/DDBJ whole genome shotgun (WGS) entry which is preliminary data.</text>
</comment>
<keyword evidence="3" id="KW-0238">DNA-binding</keyword>
<dbReference type="Gene3D" id="1.10.10.10">
    <property type="entry name" value="Winged helix-like DNA-binding domain superfamily/Winged helix DNA-binding domain"/>
    <property type="match status" value="1"/>
</dbReference>
<name>A0A4R6Q2V9_9FIRM</name>
<evidence type="ECO:0000256" key="1">
    <source>
        <dbReference type="ARBA" id="ARBA00009350"/>
    </source>
</evidence>
<protein>
    <recommendedName>
        <fullName evidence="2">UPF0251 protein EV211_11810</fullName>
    </recommendedName>
</protein>
<evidence type="ECO:0000313" key="3">
    <source>
        <dbReference type="EMBL" id="TDP55956.1"/>
    </source>
</evidence>
<dbReference type="PANTHER" id="PTHR37478:SF2">
    <property type="entry name" value="UPF0251 PROTEIN TK0562"/>
    <property type="match status" value="1"/>
</dbReference>
<reference evidence="3 4" key="1">
    <citation type="submission" date="2019-03" db="EMBL/GenBank/DDBJ databases">
        <title>Genomic Encyclopedia of Type Strains, Phase IV (KMG-IV): sequencing the most valuable type-strain genomes for metagenomic binning, comparative biology and taxonomic classification.</title>
        <authorList>
            <person name="Goeker M."/>
        </authorList>
    </citation>
    <scope>NUCLEOTIDE SEQUENCE [LARGE SCALE GENOMIC DNA]</scope>
    <source>
        <strain evidence="3 4">DSM 28287</strain>
    </source>
</reference>
<dbReference type="Proteomes" id="UP000295500">
    <property type="component" value="Unassembled WGS sequence"/>
</dbReference>
<dbReference type="HAMAP" id="MF_00674">
    <property type="entry name" value="UPF0251"/>
    <property type="match status" value="1"/>
</dbReference>
<dbReference type="SUPFAM" id="SSF88659">
    <property type="entry name" value="Sigma3 and sigma4 domains of RNA polymerase sigma factors"/>
    <property type="match status" value="1"/>
</dbReference>
<dbReference type="AlphaFoldDB" id="A0A4R6Q2V9"/>
<dbReference type="OrthoDB" id="280278at2"/>
<proteinExistence type="inferred from homology"/>
<gene>
    <name evidence="3" type="ORF">EV211_11810</name>
</gene>
<dbReference type="Pfam" id="PF02001">
    <property type="entry name" value="DUF134"/>
    <property type="match status" value="1"/>
</dbReference>
<dbReference type="InterPro" id="IPR013324">
    <property type="entry name" value="RNA_pol_sigma_r3/r4-like"/>
</dbReference>